<feature type="compositionally biased region" description="Polar residues" evidence="1">
    <location>
        <begin position="427"/>
        <end position="436"/>
    </location>
</feature>
<sequence length="553" mass="59283">MVGGTNSAMEKRSKSTEYKSARKHFLQWAFRWACEDYEDENPTYEPPDVVDLVALLQTVGLKLRLLEKQSRDSDACSSGTGPSLRAVLMCGHSRMRAVLEAPDSKCHCPPSENADEAHIWEVSGSEPNNSRDSRSLILEAGSTMLPNLNKGSSDVIRDVFWKLVQIVSSDEHNKSEFSSVSYSQPKVKRGSSLGSIQMRERSMEKLSAPVERRYGSLAILPLTLYKAPSLSNSLAMDVEESLPPPSPLASCSISPVGDVQMNPAPPPLFRQSTWNKEDRNTTTSNSAAAAAASVSNFPLASLCSSVERINLKDRPEVIFGLKFAVGILQETLATAGVDLGGTGLDQSGNATYISQASMPPASTSARASSNGKSSASTPRRNAPSSLGKIKKTPKPSARKALLQSSDSLLTPTRPSSSRPSIRGALSEANTPLSATPSKFVKPRRPAATVTGAAAKLKDTQSGSLGRIPRRTSNPSLQTGSLAEVWVRTPIPPRTKTESSTKKREPGKDSPTVKSSGKSESSTVGRLLMSATRRVGSQRSTKTPEKKGDNSSRK</sequence>
<organism evidence="2">
    <name type="scientific">Timema tahoe</name>
    <dbReference type="NCBI Taxonomy" id="61484"/>
    <lineage>
        <taxon>Eukaryota</taxon>
        <taxon>Metazoa</taxon>
        <taxon>Ecdysozoa</taxon>
        <taxon>Arthropoda</taxon>
        <taxon>Hexapoda</taxon>
        <taxon>Insecta</taxon>
        <taxon>Pterygota</taxon>
        <taxon>Neoptera</taxon>
        <taxon>Polyneoptera</taxon>
        <taxon>Phasmatodea</taxon>
        <taxon>Timematodea</taxon>
        <taxon>Timematoidea</taxon>
        <taxon>Timematidae</taxon>
        <taxon>Timema</taxon>
    </lineage>
</organism>
<name>A0A7R9IGP2_9NEOP</name>
<feature type="compositionally biased region" description="Basic residues" evidence="1">
    <location>
        <begin position="388"/>
        <end position="397"/>
    </location>
</feature>
<evidence type="ECO:0000313" key="2">
    <source>
        <dbReference type="EMBL" id="CAD7458084.1"/>
    </source>
</evidence>
<accession>A0A7R9IGP2</accession>
<evidence type="ECO:0000256" key="1">
    <source>
        <dbReference type="SAM" id="MobiDB-lite"/>
    </source>
</evidence>
<dbReference type="AlphaFoldDB" id="A0A7R9IGP2"/>
<gene>
    <name evidence="2" type="ORF">TTEB3V08_LOCUS6070</name>
</gene>
<feature type="region of interest" description="Disordered" evidence="1">
    <location>
        <begin position="354"/>
        <end position="553"/>
    </location>
</feature>
<proteinExistence type="predicted"/>
<feature type="compositionally biased region" description="Low complexity" evidence="1">
    <location>
        <begin position="404"/>
        <end position="420"/>
    </location>
</feature>
<feature type="compositionally biased region" description="Polar residues" evidence="1">
    <location>
        <begin position="354"/>
        <end position="384"/>
    </location>
</feature>
<feature type="compositionally biased region" description="Polar residues" evidence="1">
    <location>
        <begin position="470"/>
        <end position="480"/>
    </location>
</feature>
<protein>
    <submittedName>
        <fullName evidence="2">Uncharacterized protein</fullName>
    </submittedName>
</protein>
<feature type="compositionally biased region" description="Basic and acidic residues" evidence="1">
    <location>
        <begin position="494"/>
        <end position="507"/>
    </location>
</feature>
<dbReference type="EMBL" id="OE002069">
    <property type="protein sequence ID" value="CAD7458084.1"/>
    <property type="molecule type" value="Genomic_DNA"/>
</dbReference>
<feature type="region of interest" description="Disordered" evidence="1">
    <location>
        <begin position="253"/>
        <end position="287"/>
    </location>
</feature>
<feature type="compositionally biased region" description="Polar residues" evidence="1">
    <location>
        <begin position="511"/>
        <end position="523"/>
    </location>
</feature>
<feature type="compositionally biased region" description="Basic and acidic residues" evidence="1">
    <location>
        <begin position="541"/>
        <end position="553"/>
    </location>
</feature>
<reference evidence="2" key="1">
    <citation type="submission" date="2020-11" db="EMBL/GenBank/DDBJ databases">
        <authorList>
            <person name="Tran Van P."/>
        </authorList>
    </citation>
    <scope>NUCLEOTIDE SEQUENCE</scope>
</reference>